<protein>
    <submittedName>
        <fullName evidence="1">Uncharacterized protein</fullName>
    </submittedName>
</protein>
<gene>
    <name evidence="1" type="ORF">AB835_05660</name>
</gene>
<accession>A0A1D2QR04</accession>
<evidence type="ECO:0000313" key="1">
    <source>
        <dbReference type="EMBL" id="ODS24011.1"/>
    </source>
</evidence>
<dbReference type="EMBL" id="MDLC01000015">
    <property type="protein sequence ID" value="ODS24011.1"/>
    <property type="molecule type" value="Genomic_DNA"/>
</dbReference>
<reference evidence="1 2" key="1">
    <citation type="journal article" date="2016" name="Appl. Environ. Microbiol.">
        <title>Lack of Overt Genome Reduction in the Bryostatin-Producing Bryozoan Symbiont "Candidatus Endobugula sertula".</title>
        <authorList>
            <person name="Miller I.J."/>
            <person name="Vanee N."/>
            <person name="Fong S.S."/>
            <person name="Lim-Fong G.E."/>
            <person name="Kwan J.C."/>
        </authorList>
    </citation>
    <scope>NUCLEOTIDE SEQUENCE [LARGE SCALE GENOMIC DNA]</scope>
    <source>
        <strain evidence="1">AB1-4</strain>
    </source>
</reference>
<dbReference type="AlphaFoldDB" id="A0A1D2QR04"/>
<proteinExistence type="predicted"/>
<organism evidence="1 2">
    <name type="scientific">Candidatus Endobugula sertula</name>
    <name type="common">Bugula neritina bacterial symbiont</name>
    <dbReference type="NCBI Taxonomy" id="62101"/>
    <lineage>
        <taxon>Bacteria</taxon>
        <taxon>Pseudomonadati</taxon>
        <taxon>Pseudomonadota</taxon>
        <taxon>Gammaproteobacteria</taxon>
        <taxon>Cellvibrionales</taxon>
        <taxon>Cellvibrionaceae</taxon>
        <taxon>Candidatus Endobugula</taxon>
    </lineage>
</organism>
<name>A0A1D2QR04_9GAMM</name>
<evidence type="ECO:0000313" key="2">
    <source>
        <dbReference type="Proteomes" id="UP000242502"/>
    </source>
</evidence>
<sequence>MESSLLVHVAKLADDIKAMQAASTESDSLYYAMLSSSPDDMHRLTAFIRRYIDSVPSYLQAFHELAEKSGIDIYTTPFIKAAIHCFLDNHIVISKLSGVHAYLCRAYLCHRMLEELNDRVRVERCWPLAPSDNTYVNIIVHTIIGDNDANQLDQTVLVRLETINTTLTAEEKDIFKQENTEKALAKLRQQGWSDTLHEWPVFTEDMAKILAPT</sequence>
<dbReference type="Proteomes" id="UP000242502">
    <property type="component" value="Unassembled WGS sequence"/>
</dbReference>
<dbReference type="STRING" id="62101.AB835_05660"/>
<comment type="caution">
    <text evidence="1">The sequence shown here is derived from an EMBL/GenBank/DDBJ whole genome shotgun (WGS) entry which is preliminary data.</text>
</comment>